<proteinExistence type="predicted"/>
<dbReference type="AlphaFoldDB" id="A0A5E8HGP8"/>
<sequence>MNIEWPNLSNYKAISGRIATEKDIDDGIAVFSLKLDGKYVGKPMDIDIPQYAIHIDNETKEETTLCCYSS</sequence>
<dbReference type="EMBL" id="AOGX02000014">
    <property type="protein sequence ID" value="EOQ90072.1"/>
    <property type="molecule type" value="Genomic_DNA"/>
</dbReference>
<evidence type="ECO:0000313" key="1">
    <source>
        <dbReference type="EMBL" id="EOQ90072.1"/>
    </source>
</evidence>
<reference evidence="1 2" key="1">
    <citation type="submission" date="2013-04" db="EMBL/GenBank/DDBJ databases">
        <authorList>
            <person name="Harkins D.M."/>
            <person name="Durkin A.S."/>
            <person name="Brinkac L.M."/>
            <person name="Haft D.H."/>
            <person name="Selengut J.D."/>
            <person name="Sanka R."/>
            <person name="DePew J."/>
            <person name="Purushe J."/>
            <person name="Hartskeerl R.A."/>
            <person name="Ahmed A."/>
            <person name="van der Linden H."/>
            <person name="Goris M.G.A."/>
            <person name="Vinetz J.M."/>
            <person name="Sutton G.G."/>
            <person name="Nierman W.C."/>
            <person name="Fouts D.E."/>
        </authorList>
    </citation>
    <scope>NUCLEOTIDE SEQUENCE [LARGE SCALE GENOMIC DNA]</scope>
    <source>
        <strain evidence="1 2">Sao Paulo</strain>
    </source>
</reference>
<accession>A0A5E8HGP8</accession>
<dbReference type="Proteomes" id="UP000013996">
    <property type="component" value="Unassembled WGS sequence"/>
</dbReference>
<evidence type="ECO:0000313" key="2">
    <source>
        <dbReference type="Proteomes" id="UP000013996"/>
    </source>
</evidence>
<protein>
    <submittedName>
        <fullName evidence="1">Uncharacterized protein</fullName>
    </submittedName>
</protein>
<organism evidence="1 2">
    <name type="scientific">Leptospira yanagawae serovar Saopaulo str. Sao Paulo = ATCC 700523</name>
    <dbReference type="NCBI Taxonomy" id="1249483"/>
    <lineage>
        <taxon>Bacteria</taxon>
        <taxon>Pseudomonadati</taxon>
        <taxon>Spirochaetota</taxon>
        <taxon>Spirochaetia</taxon>
        <taxon>Leptospirales</taxon>
        <taxon>Leptospiraceae</taxon>
        <taxon>Leptospira</taxon>
    </lineage>
</organism>
<comment type="caution">
    <text evidence="1">The sequence shown here is derived from an EMBL/GenBank/DDBJ whole genome shotgun (WGS) entry which is preliminary data.</text>
</comment>
<gene>
    <name evidence="1" type="ORF">LEP1GSC202_0394</name>
</gene>
<name>A0A5E8HGP8_9LEPT</name>